<keyword evidence="6" id="KW-0732">Signal</keyword>
<dbReference type="Gene3D" id="1.20.1270.70">
    <property type="entry name" value="Designed single chain three-helix bundle"/>
    <property type="match status" value="1"/>
</dbReference>
<feature type="active site" description="Proton donor" evidence="5">
    <location>
        <position position="327"/>
    </location>
</feature>
<dbReference type="InterPro" id="IPR009459">
    <property type="entry name" value="MucBP_dom"/>
</dbReference>
<evidence type="ECO:0000256" key="4">
    <source>
        <dbReference type="ARBA" id="ARBA00023295"/>
    </source>
</evidence>
<dbReference type="Pfam" id="PF00754">
    <property type="entry name" value="F5_F8_type_C"/>
    <property type="match status" value="1"/>
</dbReference>
<keyword evidence="3" id="KW-0378">Hydrolase</keyword>
<dbReference type="PRINTS" id="PR00738">
    <property type="entry name" value="GLHYDRLASE20"/>
</dbReference>
<feature type="domain" description="F5/8 type C" evidence="7">
    <location>
        <begin position="722"/>
        <end position="873"/>
    </location>
</feature>
<dbReference type="InterPro" id="IPR000421">
    <property type="entry name" value="FA58C"/>
</dbReference>
<dbReference type="RefSeq" id="WP_087257141.1">
    <property type="nucleotide sequence ID" value="NZ_NFLB01000010.1"/>
</dbReference>
<feature type="chain" id="PRO_5039363310" description="F5/8 type C domain-containing protein" evidence="6">
    <location>
        <begin position="22"/>
        <end position="1326"/>
    </location>
</feature>
<dbReference type="Pfam" id="PF06458">
    <property type="entry name" value="MucBP"/>
    <property type="match status" value="1"/>
</dbReference>
<dbReference type="SUPFAM" id="SSF49785">
    <property type="entry name" value="Galactose-binding domain-like"/>
    <property type="match status" value="1"/>
</dbReference>
<dbReference type="InterPro" id="IPR052764">
    <property type="entry name" value="GH20_Enzymes"/>
</dbReference>
<dbReference type="InterPro" id="IPR017853">
    <property type="entry name" value="GH"/>
</dbReference>
<comment type="caution">
    <text evidence="8">The sequence shown here is derived from an EMBL/GenBank/DDBJ whole genome shotgun (WGS) entry which is preliminary data.</text>
</comment>
<dbReference type="Proteomes" id="UP000196258">
    <property type="component" value="Unassembled WGS sequence"/>
</dbReference>
<dbReference type="Gene3D" id="3.10.20.320">
    <property type="entry name" value="Putative peptidoglycan bound protein (lpxtg motif)"/>
    <property type="match status" value="1"/>
</dbReference>
<dbReference type="InterPro" id="IPR008979">
    <property type="entry name" value="Galactose-bd-like_sf"/>
</dbReference>
<dbReference type="Gene3D" id="3.20.20.80">
    <property type="entry name" value="Glycosidases"/>
    <property type="match status" value="1"/>
</dbReference>
<evidence type="ECO:0000256" key="6">
    <source>
        <dbReference type="SAM" id="SignalP"/>
    </source>
</evidence>
<reference evidence="9" key="1">
    <citation type="submission" date="2017-04" db="EMBL/GenBank/DDBJ databases">
        <title>Function of individual gut microbiota members based on whole genome sequencing of pure cultures obtained from chicken caecum.</title>
        <authorList>
            <person name="Medvecky M."/>
            <person name="Cejkova D."/>
            <person name="Polansky O."/>
            <person name="Karasova D."/>
            <person name="Kubasova T."/>
            <person name="Cizek A."/>
            <person name="Rychlik I."/>
        </authorList>
    </citation>
    <scope>NUCLEOTIDE SEQUENCE [LARGE SCALE GENOMIC DNA]</scope>
    <source>
        <strain evidence="9">An149</strain>
    </source>
</reference>
<evidence type="ECO:0000259" key="7">
    <source>
        <dbReference type="PROSITE" id="PS50022"/>
    </source>
</evidence>
<dbReference type="InterPro" id="IPR015882">
    <property type="entry name" value="HEX_bac_N"/>
</dbReference>
<evidence type="ECO:0000313" key="9">
    <source>
        <dbReference type="Proteomes" id="UP000196258"/>
    </source>
</evidence>
<dbReference type="Pfam" id="PF00728">
    <property type="entry name" value="Glyco_hydro_20"/>
    <property type="match status" value="1"/>
</dbReference>
<dbReference type="Gene3D" id="2.60.120.260">
    <property type="entry name" value="Galactose-binding domain-like"/>
    <property type="match status" value="2"/>
</dbReference>
<evidence type="ECO:0000256" key="1">
    <source>
        <dbReference type="ARBA" id="ARBA00006285"/>
    </source>
</evidence>
<evidence type="ECO:0000256" key="2">
    <source>
        <dbReference type="ARBA" id="ARBA00022737"/>
    </source>
</evidence>
<comment type="similarity">
    <text evidence="1">Belongs to the glycosyl hydrolase 20 family.</text>
</comment>
<keyword evidence="2" id="KW-0677">Repeat</keyword>
<dbReference type="SUPFAM" id="SSF55545">
    <property type="entry name" value="beta-N-acetylhexosaminidase-like domain"/>
    <property type="match status" value="1"/>
</dbReference>
<dbReference type="InterPro" id="IPR025705">
    <property type="entry name" value="Beta_hexosaminidase_sua/sub"/>
</dbReference>
<dbReference type="InterPro" id="IPR015883">
    <property type="entry name" value="Glyco_hydro_20_cat"/>
</dbReference>
<dbReference type="CDD" id="cd06564">
    <property type="entry name" value="GH20_DspB_LnbB-like"/>
    <property type="match status" value="1"/>
</dbReference>
<proteinExistence type="inferred from homology"/>
<dbReference type="InterPro" id="IPR029018">
    <property type="entry name" value="Hex-like_dom2"/>
</dbReference>
<feature type="signal peptide" evidence="6">
    <location>
        <begin position="1"/>
        <end position="21"/>
    </location>
</feature>
<sequence length="1326" mass="148904">MKKILKIVLALALAFSGIVVGQVNNVYASNENISAYPHVQSYQTTTGTFFLARESRIFIVENEKTIDNQALLDDVELLSSQLGTLLDKSPNIVIGDKANVLENDIVIQLEELEELASHNQSYRIDIDDHITITAKDNIGIFYGVQTLIQLLKINDYTLLQGTILDWPDTNERSMHLDLARKYFSIDWIKDLIEEMSYLKMNSLQIHFSEHEGYRLESDVLNNVEGFNYPSQYYTKEQMAEIVQYANKHHIDVIPSLDSPGHMRYVLNYLPNEYRLSSVSNLASDGAASGTFNIFNEEAKDFLKSLFTEYAEFFSELGCTKMNIGGDEFLNNFSLLTEEQYSGVMNYFNEITAILKEYGMTPRAWNDGLMFTVYDKDSYHLDPSIEICYWSGGDNCATIADFVENGNKVLNFADVYMYYVLAQWWDQYANASAEKIYNEWSTGRCGDARKDGEIIPQRYEEPYPDFLIGSSFALWCDQANYKTEDEVREQIKDRMRAMALKAWNTTEQMSEYSEVKEAFDKAGRAPAYDDNLPEPGQVINDEQSSAIVIKYRDSDGNSIAKNDVLYGLTGETYTITPQPLYGYSYVEASDELTGIFDGQKEIVLTYLLSSDKTSLEESIKNKANQNDYVLQTYQVYNQAYENAVKVYTNEKATQVEVDEAYQTLLDGYNQLVPVTKQELYNLVNCAIQEQGNYSPNSFTRYQNAIATGSALLTTDTTDDVIQTAIQNIHEARNQLALSAFIVASTDVPTYQNYGISNTIDGNRGTKFWGQSTQNPGQYFLYTFRESIALNQIVIATGYDSNGVNENADYIRGADVLVSNDGTSWQNVGKLSGEHELVIDVNNVEAKYVKIEITESSANWPQLNEVSFTYDIIGRDLQEIIDEAKKIDSSLYTSESYAYLNTAISNAENLGVDASYDQKALVIYNIDQAIKYLQTLPEGSNDSVVSFEIEHPWIVQTGTVEMVENTEATNGNQYALTSKSATFNLEMMGDTISIYGQKGPENGMMKVTIYQGDNVISSEEVSTASETATQAILYQKALDAGEYRVVISNNSSNNVVVDYVEIENGTIFKHDPISIDTNKDKLQIAVDLASQVTQEHLDKLVPIVVEEFKNALTEAKEILASSTVTQEQVDASFGRLSSIMQRLEFYKGDKTRLQEFIDKYTTNLDETKYTPETWAIFIAELNEANVVLDDVNALQYEVDQAYDELVRAYVNLRLIPDKSLLEELINQAKKLNGSNYTEETWNALITALNNGITTYDNVGATQIEIDNAANALAKALAALQPKVSISTPVNNGDTTTSVKTGDNSLTGMFTTIALLSLAGYSLLRKKES</sequence>
<dbReference type="Pfam" id="PF02838">
    <property type="entry name" value="Glyco_hydro_20b"/>
    <property type="match status" value="1"/>
</dbReference>
<dbReference type="GO" id="GO:0005975">
    <property type="term" value="P:carbohydrate metabolic process"/>
    <property type="evidence" value="ECO:0007669"/>
    <property type="project" value="InterPro"/>
</dbReference>
<keyword evidence="4" id="KW-0326">Glycosidase</keyword>
<gene>
    <name evidence="8" type="ORF">B5E91_09575</name>
</gene>
<protein>
    <recommendedName>
        <fullName evidence="7">F5/8 type C domain-containing protein</fullName>
    </recommendedName>
</protein>
<dbReference type="Pfam" id="PF07554">
    <property type="entry name" value="FIVAR"/>
    <property type="match status" value="5"/>
</dbReference>
<dbReference type="Gene3D" id="3.30.379.10">
    <property type="entry name" value="Chitobiase/beta-hexosaminidase domain 2-like"/>
    <property type="match status" value="1"/>
</dbReference>
<evidence type="ECO:0000313" key="8">
    <source>
        <dbReference type="EMBL" id="OUQ04627.1"/>
    </source>
</evidence>
<dbReference type="EMBL" id="NFLB01000010">
    <property type="protein sequence ID" value="OUQ04627.1"/>
    <property type="molecule type" value="Genomic_DNA"/>
</dbReference>
<organism evidence="8 9">
    <name type="scientific">Thomasclavelia spiroformis</name>
    <dbReference type="NCBI Taxonomy" id="29348"/>
    <lineage>
        <taxon>Bacteria</taxon>
        <taxon>Bacillati</taxon>
        <taxon>Bacillota</taxon>
        <taxon>Erysipelotrichia</taxon>
        <taxon>Erysipelotrichales</taxon>
        <taxon>Coprobacillaceae</taxon>
        <taxon>Thomasclavelia</taxon>
    </lineage>
</organism>
<dbReference type="Gene3D" id="1.20.1270.90">
    <property type="entry name" value="AF1782-like"/>
    <property type="match status" value="1"/>
</dbReference>
<dbReference type="SUPFAM" id="SSF51445">
    <property type="entry name" value="(Trans)glycosidases"/>
    <property type="match status" value="1"/>
</dbReference>
<dbReference type="PROSITE" id="PS50022">
    <property type="entry name" value="FA58C_3"/>
    <property type="match status" value="1"/>
</dbReference>
<dbReference type="PANTHER" id="PTHR43678">
    <property type="entry name" value="PUTATIVE (AFU_ORTHOLOGUE AFUA_2G00640)-RELATED"/>
    <property type="match status" value="1"/>
</dbReference>
<name>A0A1Y4QHC8_9FIRM</name>
<dbReference type="PANTHER" id="PTHR43678:SF1">
    <property type="entry name" value="BETA-N-ACETYLHEXOSAMINIDASE"/>
    <property type="match status" value="1"/>
</dbReference>
<evidence type="ECO:0000256" key="5">
    <source>
        <dbReference type="PIRSR" id="PIRSR625705-1"/>
    </source>
</evidence>
<dbReference type="GO" id="GO:0004563">
    <property type="term" value="F:beta-N-acetylhexosaminidase activity"/>
    <property type="evidence" value="ECO:0007669"/>
    <property type="project" value="InterPro"/>
</dbReference>
<evidence type="ECO:0000256" key="3">
    <source>
        <dbReference type="ARBA" id="ARBA00022801"/>
    </source>
</evidence>
<accession>A0A1Y4QHC8</accession>